<dbReference type="InterPro" id="IPR003439">
    <property type="entry name" value="ABC_transporter-like_ATP-bd"/>
</dbReference>
<dbReference type="InterPro" id="IPR017871">
    <property type="entry name" value="ABC_transporter-like_CS"/>
</dbReference>
<dbReference type="PANTHER" id="PTHR42788:SF7">
    <property type="entry name" value="NITRATE ABC TRANSPORTER ATP-BINDING PROTEIN"/>
    <property type="match status" value="1"/>
</dbReference>
<evidence type="ECO:0000256" key="5">
    <source>
        <dbReference type="ARBA" id="ARBA00022840"/>
    </source>
</evidence>
<keyword evidence="6" id="KW-0472">Membrane</keyword>
<comment type="subcellular location">
    <subcellularLocation>
        <location evidence="1">Cell membrane</location>
        <topology evidence="1">Peripheral membrane protein</topology>
    </subcellularLocation>
</comment>
<dbReference type="EMBL" id="CP046400">
    <property type="protein sequence ID" value="QGY41164.1"/>
    <property type="molecule type" value="Genomic_DNA"/>
</dbReference>
<gene>
    <name evidence="8" type="ORF">GM415_13840</name>
</gene>
<dbReference type="Pfam" id="PF00005">
    <property type="entry name" value="ABC_tran"/>
    <property type="match status" value="1"/>
</dbReference>
<evidence type="ECO:0000256" key="6">
    <source>
        <dbReference type="ARBA" id="ARBA00023136"/>
    </source>
</evidence>
<reference evidence="8 9" key="1">
    <citation type="submission" date="2019-11" db="EMBL/GenBank/DDBJ databases">
        <authorList>
            <person name="Zheng R.K."/>
            <person name="Sun C.M."/>
        </authorList>
    </citation>
    <scope>NUCLEOTIDE SEQUENCE [LARGE SCALE GENOMIC DNA]</scope>
    <source>
        <strain evidence="8 9">SRB007</strain>
    </source>
</reference>
<dbReference type="GO" id="GO:0016887">
    <property type="term" value="F:ATP hydrolysis activity"/>
    <property type="evidence" value="ECO:0007669"/>
    <property type="project" value="InterPro"/>
</dbReference>
<dbReference type="SMART" id="SM00382">
    <property type="entry name" value="AAA"/>
    <property type="match status" value="1"/>
</dbReference>
<evidence type="ECO:0000259" key="7">
    <source>
        <dbReference type="PROSITE" id="PS50893"/>
    </source>
</evidence>
<dbReference type="KEGG" id="psel:GM415_13840"/>
<keyword evidence="2" id="KW-0813">Transport</keyword>
<evidence type="ECO:0000313" key="8">
    <source>
        <dbReference type="EMBL" id="QGY41164.1"/>
    </source>
</evidence>
<keyword evidence="4" id="KW-0547">Nucleotide-binding</keyword>
<dbReference type="Proteomes" id="UP000428328">
    <property type="component" value="Chromosome"/>
</dbReference>
<proteinExistence type="predicted"/>
<dbReference type="AlphaFoldDB" id="A0A6I6JTZ0"/>
<keyword evidence="5 8" id="KW-0067">ATP-binding</keyword>
<organism evidence="8 9">
    <name type="scientific">Pseudodesulfovibrio cashew</name>
    <dbReference type="NCBI Taxonomy" id="2678688"/>
    <lineage>
        <taxon>Bacteria</taxon>
        <taxon>Pseudomonadati</taxon>
        <taxon>Thermodesulfobacteriota</taxon>
        <taxon>Desulfovibrionia</taxon>
        <taxon>Desulfovibrionales</taxon>
        <taxon>Desulfovibrionaceae</taxon>
    </lineage>
</organism>
<dbReference type="SUPFAM" id="SSF52540">
    <property type="entry name" value="P-loop containing nucleoside triphosphate hydrolases"/>
    <property type="match status" value="1"/>
</dbReference>
<evidence type="ECO:0000256" key="2">
    <source>
        <dbReference type="ARBA" id="ARBA00022448"/>
    </source>
</evidence>
<dbReference type="RefSeq" id="WP_158949158.1">
    <property type="nucleotide sequence ID" value="NZ_CP046400.1"/>
</dbReference>
<dbReference type="PROSITE" id="PS00211">
    <property type="entry name" value="ABC_TRANSPORTER_1"/>
    <property type="match status" value="1"/>
</dbReference>
<dbReference type="PROSITE" id="PS50893">
    <property type="entry name" value="ABC_TRANSPORTER_2"/>
    <property type="match status" value="1"/>
</dbReference>
<keyword evidence="9" id="KW-1185">Reference proteome</keyword>
<evidence type="ECO:0000256" key="3">
    <source>
        <dbReference type="ARBA" id="ARBA00022475"/>
    </source>
</evidence>
<dbReference type="GO" id="GO:0005886">
    <property type="term" value="C:plasma membrane"/>
    <property type="evidence" value="ECO:0007669"/>
    <property type="project" value="UniProtKB-SubCell"/>
</dbReference>
<dbReference type="GO" id="GO:0005524">
    <property type="term" value="F:ATP binding"/>
    <property type="evidence" value="ECO:0007669"/>
    <property type="project" value="UniProtKB-KW"/>
</dbReference>
<accession>A0A6I6JTZ0</accession>
<evidence type="ECO:0000313" key="9">
    <source>
        <dbReference type="Proteomes" id="UP000428328"/>
    </source>
</evidence>
<dbReference type="PANTHER" id="PTHR42788">
    <property type="entry name" value="TAURINE IMPORT ATP-BINDING PROTEIN-RELATED"/>
    <property type="match status" value="1"/>
</dbReference>
<dbReference type="Gene3D" id="3.40.50.300">
    <property type="entry name" value="P-loop containing nucleotide triphosphate hydrolases"/>
    <property type="match status" value="1"/>
</dbReference>
<sequence length="264" mass="29152">MISISNITKAFNRGDVNEVKALNGVNLEVKDGDFITIIGSNGAGKSTFLNALAGTFPLDEGRIVLENEDITRWTEFRRAKLIGRVFQDPLLGTCAGATIEQNLAMAIKRGQRRGLGLGVKKKDRLFFKEKLSVLKLGLEDRLKTLTGLLSGGQRQALTMLMATLVRPNLLLLDEHTAALDPKTGGMILDLTEEIVSSQNLTALMVTHNMNQAITMGNRLVMFHRGEIVMDISGEEKKNLKVEDLLLRFSELRGEAEISDRMLLC</sequence>
<evidence type="ECO:0000256" key="4">
    <source>
        <dbReference type="ARBA" id="ARBA00022741"/>
    </source>
</evidence>
<keyword evidence="3" id="KW-1003">Cell membrane</keyword>
<protein>
    <submittedName>
        <fullName evidence="8">ATP-binding cassette domain-containing protein</fullName>
    </submittedName>
</protein>
<dbReference type="InterPro" id="IPR027417">
    <property type="entry name" value="P-loop_NTPase"/>
</dbReference>
<name>A0A6I6JTZ0_9BACT</name>
<dbReference type="InterPro" id="IPR050166">
    <property type="entry name" value="ABC_transporter_ATP-bind"/>
</dbReference>
<dbReference type="InterPro" id="IPR003593">
    <property type="entry name" value="AAA+_ATPase"/>
</dbReference>
<evidence type="ECO:0000256" key="1">
    <source>
        <dbReference type="ARBA" id="ARBA00004202"/>
    </source>
</evidence>
<feature type="domain" description="ABC transporter" evidence="7">
    <location>
        <begin position="2"/>
        <end position="249"/>
    </location>
</feature>